<keyword evidence="3 4" id="KW-0408">Iron</keyword>
<dbReference type="InterPro" id="IPR009056">
    <property type="entry name" value="Cyt_c-like_dom"/>
</dbReference>
<keyword evidence="8" id="KW-1185">Reference proteome</keyword>
<keyword evidence="1 4" id="KW-0349">Heme</keyword>
<evidence type="ECO:0000256" key="1">
    <source>
        <dbReference type="ARBA" id="ARBA00022617"/>
    </source>
</evidence>
<evidence type="ECO:0000256" key="4">
    <source>
        <dbReference type="PROSITE-ProRule" id="PRU00433"/>
    </source>
</evidence>
<dbReference type="GO" id="GO:0046872">
    <property type="term" value="F:metal ion binding"/>
    <property type="evidence" value="ECO:0007669"/>
    <property type="project" value="UniProtKB-KW"/>
</dbReference>
<dbReference type="Gene3D" id="1.10.760.10">
    <property type="entry name" value="Cytochrome c-like domain"/>
    <property type="match status" value="1"/>
</dbReference>
<organism evidence="7 8">
    <name type="scientific">Roseovarius pacificus</name>
    <dbReference type="NCBI Taxonomy" id="337701"/>
    <lineage>
        <taxon>Bacteria</taxon>
        <taxon>Pseudomonadati</taxon>
        <taxon>Pseudomonadota</taxon>
        <taxon>Alphaproteobacteria</taxon>
        <taxon>Rhodobacterales</taxon>
        <taxon>Roseobacteraceae</taxon>
        <taxon>Roseovarius</taxon>
    </lineage>
</organism>
<dbReference type="Pfam" id="PF00034">
    <property type="entry name" value="Cytochrom_C"/>
    <property type="match status" value="1"/>
</dbReference>
<evidence type="ECO:0000256" key="2">
    <source>
        <dbReference type="ARBA" id="ARBA00022723"/>
    </source>
</evidence>
<protein>
    <recommendedName>
        <fullName evidence="6">Cytochrome c domain-containing protein</fullName>
    </recommendedName>
</protein>
<accession>A0A1M7F841</accession>
<dbReference type="STRING" id="337701.SAMN05444398_108112"/>
<name>A0A1M7F841_9RHOB</name>
<keyword evidence="2 4" id="KW-0479">Metal-binding</keyword>
<feature type="chain" id="PRO_5009925752" description="Cytochrome c domain-containing protein" evidence="5">
    <location>
        <begin position="24"/>
        <end position="251"/>
    </location>
</feature>
<feature type="signal peptide" evidence="5">
    <location>
        <begin position="1"/>
        <end position="23"/>
    </location>
</feature>
<dbReference type="SUPFAM" id="SSF46626">
    <property type="entry name" value="Cytochrome c"/>
    <property type="match status" value="1"/>
</dbReference>
<keyword evidence="5" id="KW-0732">Signal</keyword>
<dbReference type="GO" id="GO:0009055">
    <property type="term" value="F:electron transfer activity"/>
    <property type="evidence" value="ECO:0007669"/>
    <property type="project" value="InterPro"/>
</dbReference>
<feature type="domain" description="Cytochrome c" evidence="6">
    <location>
        <begin position="142"/>
        <end position="240"/>
    </location>
</feature>
<dbReference type="GO" id="GO:0020037">
    <property type="term" value="F:heme binding"/>
    <property type="evidence" value="ECO:0007669"/>
    <property type="project" value="InterPro"/>
</dbReference>
<dbReference type="InterPro" id="IPR036909">
    <property type="entry name" value="Cyt_c-like_dom_sf"/>
</dbReference>
<dbReference type="AlphaFoldDB" id="A0A1M7F841"/>
<evidence type="ECO:0000259" key="6">
    <source>
        <dbReference type="PROSITE" id="PS51007"/>
    </source>
</evidence>
<evidence type="ECO:0000256" key="3">
    <source>
        <dbReference type="ARBA" id="ARBA00023004"/>
    </source>
</evidence>
<proteinExistence type="predicted"/>
<evidence type="ECO:0000313" key="7">
    <source>
        <dbReference type="EMBL" id="SHL99869.1"/>
    </source>
</evidence>
<dbReference type="PROSITE" id="PS51007">
    <property type="entry name" value="CYTC"/>
    <property type="match status" value="1"/>
</dbReference>
<dbReference type="EMBL" id="FRBR01000008">
    <property type="protein sequence ID" value="SHL99869.1"/>
    <property type="molecule type" value="Genomic_DNA"/>
</dbReference>
<dbReference type="RefSeq" id="WP_229709555.1">
    <property type="nucleotide sequence ID" value="NZ_BMLR01000009.1"/>
</dbReference>
<reference evidence="7 8" key="1">
    <citation type="submission" date="2016-11" db="EMBL/GenBank/DDBJ databases">
        <authorList>
            <person name="Jaros S."/>
            <person name="Januszkiewicz K."/>
            <person name="Wedrychowicz H."/>
        </authorList>
    </citation>
    <scope>NUCLEOTIDE SEQUENCE [LARGE SCALE GENOMIC DNA]</scope>
    <source>
        <strain evidence="7 8">DSM 29589</strain>
    </source>
</reference>
<evidence type="ECO:0000256" key="5">
    <source>
        <dbReference type="SAM" id="SignalP"/>
    </source>
</evidence>
<sequence>MRRFVTMTCLAAIVVLCAPRIGAAQDVTLAAPQALQDSGLFKYVLPRFSLKTGVRIELVADPAGADVSLSPDGAGRVVFTGPQATWRMTVLARSSEGAARFADWLTSEVGQRTVAGFEVNGAAPFGPPKPTDAEVAEISFDGDVARGKALSDTLCGRCHVVRQDKKMGDIGSTPSFFVLRALKDWDSRFQSFYALNPHPAFTQVADVTPPFHEERPPPMIPVEMTLDDLQAILAYVAALEPADLGAPIRHQ</sequence>
<gene>
    <name evidence="7" type="ORF">SAMN05444398_108112</name>
</gene>
<evidence type="ECO:0000313" key="8">
    <source>
        <dbReference type="Proteomes" id="UP000183974"/>
    </source>
</evidence>
<dbReference type="Proteomes" id="UP000183974">
    <property type="component" value="Unassembled WGS sequence"/>
</dbReference>